<organism evidence="1 2">
    <name type="scientific">SAR86 cluster bacterium</name>
    <dbReference type="NCBI Taxonomy" id="2030880"/>
    <lineage>
        <taxon>Bacteria</taxon>
        <taxon>Pseudomonadati</taxon>
        <taxon>Pseudomonadota</taxon>
        <taxon>Gammaproteobacteria</taxon>
        <taxon>SAR86 cluster</taxon>
    </lineage>
</organism>
<proteinExistence type="predicted"/>
<dbReference type="InterPro" id="IPR023393">
    <property type="entry name" value="START-like_dom_sf"/>
</dbReference>
<sequence length="168" mass="19149">MSHLLVEGFHLLEFEHLIQINDLSDGSLTPLSRTQLWHGLLLRARQPDKFNPALESRIERVSETEFLRFITAGSSRFEERVLLSPMTKIASKTAGGSAAFLAESLVEIEEIKSGFLFVRFTYRRELVEDDDQVNLAEHLKSAYVQMDRDAIRQIRELANSGALETMIN</sequence>
<name>A0A2A4MS30_9GAMM</name>
<dbReference type="EMBL" id="NVQR01000027">
    <property type="protein sequence ID" value="PCH63069.1"/>
    <property type="molecule type" value="Genomic_DNA"/>
</dbReference>
<evidence type="ECO:0008006" key="3">
    <source>
        <dbReference type="Google" id="ProtNLM"/>
    </source>
</evidence>
<dbReference type="Gene3D" id="3.30.530.20">
    <property type="match status" value="1"/>
</dbReference>
<evidence type="ECO:0000313" key="1">
    <source>
        <dbReference type="EMBL" id="PCH63069.1"/>
    </source>
</evidence>
<reference evidence="2" key="1">
    <citation type="submission" date="2017-08" db="EMBL/GenBank/DDBJ databases">
        <title>A dynamic microbial community with high functional redundancy inhabits the cold, oxic subseafloor aquifer.</title>
        <authorList>
            <person name="Tully B.J."/>
            <person name="Wheat C.G."/>
            <person name="Glazer B.T."/>
            <person name="Huber J.A."/>
        </authorList>
    </citation>
    <scope>NUCLEOTIDE SEQUENCE [LARGE SCALE GENOMIC DNA]</scope>
</reference>
<dbReference type="InterPro" id="IPR015075">
    <property type="entry name" value="AtaL"/>
</dbReference>
<dbReference type="Pfam" id="PF08982">
    <property type="entry name" value="AtaL"/>
    <property type="match status" value="1"/>
</dbReference>
<dbReference type="Proteomes" id="UP000218172">
    <property type="component" value="Unassembled WGS sequence"/>
</dbReference>
<dbReference type="AlphaFoldDB" id="A0A2A4MS30"/>
<gene>
    <name evidence="1" type="ORF">COC19_01785</name>
</gene>
<protein>
    <recommendedName>
        <fullName evidence="3">DUF1857 domain-containing protein</fullName>
    </recommendedName>
</protein>
<evidence type="ECO:0000313" key="2">
    <source>
        <dbReference type="Proteomes" id="UP000218172"/>
    </source>
</evidence>
<dbReference type="SUPFAM" id="SSF55961">
    <property type="entry name" value="Bet v1-like"/>
    <property type="match status" value="1"/>
</dbReference>
<comment type="caution">
    <text evidence="1">The sequence shown here is derived from an EMBL/GenBank/DDBJ whole genome shotgun (WGS) entry which is preliminary data.</text>
</comment>
<accession>A0A2A4MS30</accession>